<evidence type="ECO:0000313" key="1">
    <source>
        <dbReference type="EMBL" id="KIJ97585.1"/>
    </source>
</evidence>
<keyword evidence="2" id="KW-1185">Reference proteome</keyword>
<reference evidence="1 2" key="1">
    <citation type="submission" date="2014-04" db="EMBL/GenBank/DDBJ databases">
        <authorList>
            <consortium name="DOE Joint Genome Institute"/>
            <person name="Kuo A."/>
            <person name="Kohler A."/>
            <person name="Nagy L.G."/>
            <person name="Floudas D."/>
            <person name="Copeland A."/>
            <person name="Barry K.W."/>
            <person name="Cichocki N."/>
            <person name="Veneault-Fourrey C."/>
            <person name="LaButti K."/>
            <person name="Lindquist E.A."/>
            <person name="Lipzen A."/>
            <person name="Lundell T."/>
            <person name="Morin E."/>
            <person name="Murat C."/>
            <person name="Sun H."/>
            <person name="Tunlid A."/>
            <person name="Henrissat B."/>
            <person name="Grigoriev I.V."/>
            <person name="Hibbett D.S."/>
            <person name="Martin F."/>
            <person name="Nordberg H.P."/>
            <person name="Cantor M.N."/>
            <person name="Hua S.X."/>
        </authorList>
    </citation>
    <scope>NUCLEOTIDE SEQUENCE [LARGE SCALE GENOMIC DNA]</scope>
    <source>
        <strain evidence="1 2">LaAM-08-1</strain>
    </source>
</reference>
<gene>
    <name evidence="1" type="ORF">K443DRAFT_124022</name>
</gene>
<dbReference type="AlphaFoldDB" id="A0A0C9WXU4"/>
<sequence length="234" mass="26475">MCTIAIRKAGVTKMQVLNLMQKGKILGGSSHLMESYQCNESSSLGKNQDDYFTNPDILDQIKEAIDILQKCYPNYDHVLLYNNMTTHLKHAEDTLSARYMPKTVPKPSSNWGIEVSKHNPATGKLVHHLDVIVRKIKIRMRGAQFEDSKPQTLYYPMDDPNPDLQGVFKGMEVILQEQGFIDSDLCDLKGKKLLVQCNKFKCAPGEKECCICQILYNQPDFAQAESLLETLCQA</sequence>
<dbReference type="HOGENOM" id="CLU_005726_0_2_1"/>
<name>A0A0C9WXU4_9AGAR</name>
<proteinExistence type="predicted"/>
<dbReference type="Proteomes" id="UP000054477">
    <property type="component" value="Unassembled WGS sequence"/>
</dbReference>
<evidence type="ECO:0000313" key="2">
    <source>
        <dbReference type="Proteomes" id="UP000054477"/>
    </source>
</evidence>
<dbReference type="STRING" id="1095629.A0A0C9WXU4"/>
<protein>
    <submittedName>
        <fullName evidence="1">Uncharacterized protein</fullName>
    </submittedName>
</protein>
<organism evidence="1 2">
    <name type="scientific">Laccaria amethystina LaAM-08-1</name>
    <dbReference type="NCBI Taxonomy" id="1095629"/>
    <lineage>
        <taxon>Eukaryota</taxon>
        <taxon>Fungi</taxon>
        <taxon>Dikarya</taxon>
        <taxon>Basidiomycota</taxon>
        <taxon>Agaricomycotina</taxon>
        <taxon>Agaricomycetes</taxon>
        <taxon>Agaricomycetidae</taxon>
        <taxon>Agaricales</taxon>
        <taxon>Agaricineae</taxon>
        <taxon>Hydnangiaceae</taxon>
        <taxon>Laccaria</taxon>
    </lineage>
</organism>
<dbReference type="OrthoDB" id="10039611at2759"/>
<accession>A0A0C9WXU4</accession>
<reference evidence="2" key="2">
    <citation type="submission" date="2015-01" db="EMBL/GenBank/DDBJ databases">
        <title>Evolutionary Origins and Diversification of the Mycorrhizal Mutualists.</title>
        <authorList>
            <consortium name="DOE Joint Genome Institute"/>
            <consortium name="Mycorrhizal Genomics Consortium"/>
            <person name="Kohler A."/>
            <person name="Kuo A."/>
            <person name="Nagy L.G."/>
            <person name="Floudas D."/>
            <person name="Copeland A."/>
            <person name="Barry K.W."/>
            <person name="Cichocki N."/>
            <person name="Veneault-Fourrey C."/>
            <person name="LaButti K."/>
            <person name="Lindquist E.A."/>
            <person name="Lipzen A."/>
            <person name="Lundell T."/>
            <person name="Morin E."/>
            <person name="Murat C."/>
            <person name="Riley R."/>
            <person name="Ohm R."/>
            <person name="Sun H."/>
            <person name="Tunlid A."/>
            <person name="Henrissat B."/>
            <person name="Grigoriev I.V."/>
            <person name="Hibbett D.S."/>
            <person name="Martin F."/>
        </authorList>
    </citation>
    <scope>NUCLEOTIDE SEQUENCE [LARGE SCALE GENOMIC DNA]</scope>
    <source>
        <strain evidence="2">LaAM-08-1</strain>
    </source>
</reference>
<dbReference type="EMBL" id="KN838689">
    <property type="protein sequence ID" value="KIJ97585.1"/>
    <property type="molecule type" value="Genomic_DNA"/>
</dbReference>